<evidence type="ECO:0000313" key="5">
    <source>
        <dbReference type="EMBL" id="POH84855.1"/>
    </source>
</evidence>
<protein>
    <recommendedName>
        <fullName evidence="4">Anaphase-promoting complex subunit 4-like WD40 domain-containing protein</fullName>
    </recommendedName>
</protein>
<feature type="domain" description="Anaphase-promoting complex subunit 4-like WD40" evidence="4">
    <location>
        <begin position="4"/>
        <end position="54"/>
    </location>
</feature>
<dbReference type="PROSITE" id="PS50294">
    <property type="entry name" value="WD_REPEATS_REGION"/>
    <property type="match status" value="2"/>
</dbReference>
<sequence>MNDSVPVHRLQSLWQAEGEEHLNSLCWSPDDTLLAAAYADGSVAVFDTLDGSLIWRQCVHGLGTSAMAWSPDGALLASGGQQGGIRLWDPQTGDTLRTLDSGRSWVEFLCWSDEGLLASAAGRQIQLWDCEGSLRHALDPTGSTVTGLRWLPDGTLMSSCYGVVNSWSLERTSPTRFFPWKDSLLSLSVSPDNRFIAAGCQDSSIHLWYLQSGEDFQMSGYPTKVKHLSWSADGRFFATGGGQDLIIWDCAGKGPQSKEPAVLPVHSKPISSVRFSHADTRVASGGEDGLVYIFDLQQGVPLAGLLDDSGVTTMAWSHDDKVLAIGYSSGRIRLCPVPGHSD</sequence>
<evidence type="ECO:0000256" key="2">
    <source>
        <dbReference type="ARBA" id="ARBA00022737"/>
    </source>
</evidence>
<feature type="repeat" description="WD" evidence="3">
    <location>
        <begin position="60"/>
        <end position="98"/>
    </location>
</feature>
<evidence type="ECO:0000259" key="4">
    <source>
        <dbReference type="Pfam" id="PF12894"/>
    </source>
</evidence>
<dbReference type="SUPFAM" id="SSF50998">
    <property type="entry name" value="Quinoprotein alcohol dehydrogenase-like"/>
    <property type="match status" value="1"/>
</dbReference>
<dbReference type="InterPro" id="IPR024977">
    <property type="entry name" value="Apc4-like_WD40_dom"/>
</dbReference>
<dbReference type="PROSITE" id="PS50082">
    <property type="entry name" value="WD_REPEATS_2"/>
    <property type="match status" value="3"/>
</dbReference>
<dbReference type="Pfam" id="PF12894">
    <property type="entry name" value="ANAPC4_WD40"/>
    <property type="match status" value="1"/>
</dbReference>
<dbReference type="RefSeq" id="WP_103454811.1">
    <property type="nucleotide sequence ID" value="NZ_JAMOHQ010000001.1"/>
</dbReference>
<dbReference type="InterPro" id="IPR001680">
    <property type="entry name" value="WD40_rpt"/>
</dbReference>
<feature type="repeat" description="WD" evidence="3">
    <location>
        <begin position="182"/>
        <end position="218"/>
    </location>
</feature>
<dbReference type="Gene3D" id="2.130.10.10">
    <property type="entry name" value="YVTN repeat-like/Quinoprotein amine dehydrogenase"/>
    <property type="match status" value="2"/>
</dbReference>
<organism evidence="5 6">
    <name type="scientific">Stutzerimonas stutzeri</name>
    <name type="common">Pseudomonas stutzeri</name>
    <dbReference type="NCBI Taxonomy" id="316"/>
    <lineage>
        <taxon>Bacteria</taxon>
        <taxon>Pseudomonadati</taxon>
        <taxon>Pseudomonadota</taxon>
        <taxon>Gammaproteobacteria</taxon>
        <taxon>Pseudomonadales</taxon>
        <taxon>Pseudomonadaceae</taxon>
        <taxon>Stutzerimonas</taxon>
    </lineage>
</organism>
<proteinExistence type="predicted"/>
<dbReference type="PANTHER" id="PTHR19848">
    <property type="entry name" value="WD40 REPEAT PROTEIN"/>
    <property type="match status" value="1"/>
</dbReference>
<dbReference type="EMBL" id="PPXG01000001">
    <property type="protein sequence ID" value="POH84855.1"/>
    <property type="molecule type" value="Genomic_DNA"/>
</dbReference>
<gene>
    <name evidence="5" type="ORF">CXK91_02540</name>
</gene>
<dbReference type="AlphaFoldDB" id="A0A2S4ATQ0"/>
<dbReference type="SMART" id="SM00320">
    <property type="entry name" value="WD40"/>
    <property type="match status" value="8"/>
</dbReference>
<keyword evidence="1 3" id="KW-0853">WD repeat</keyword>
<name>A0A2S4ATQ0_STUST</name>
<dbReference type="Proteomes" id="UP000237068">
    <property type="component" value="Unassembled WGS sequence"/>
</dbReference>
<dbReference type="InterPro" id="IPR015943">
    <property type="entry name" value="WD40/YVTN_repeat-like_dom_sf"/>
</dbReference>
<accession>A0A2S4ATQ0</accession>
<dbReference type="OrthoDB" id="511103at2"/>
<keyword evidence="2" id="KW-0677">Repeat</keyword>
<reference evidence="5 6" key="1">
    <citation type="submission" date="2018-01" db="EMBL/GenBank/DDBJ databases">
        <title>Denitrification phenotypes of diverse strains of Pseudomonas stutzeri.</title>
        <authorList>
            <person name="Milligan D.A."/>
            <person name="Bergaust L."/>
            <person name="Bakken L.R."/>
            <person name="Frostegard A."/>
        </authorList>
    </citation>
    <scope>NUCLEOTIDE SEQUENCE [LARGE SCALE GENOMIC DNA]</scope>
    <source>
        <strain evidence="5 6">24a13</strain>
    </source>
</reference>
<dbReference type="Pfam" id="PF00400">
    <property type="entry name" value="WD40"/>
    <property type="match status" value="5"/>
</dbReference>
<comment type="caution">
    <text evidence="5">The sequence shown here is derived from an EMBL/GenBank/DDBJ whole genome shotgun (WGS) entry which is preliminary data.</text>
</comment>
<evidence type="ECO:0000256" key="1">
    <source>
        <dbReference type="ARBA" id="ARBA00022574"/>
    </source>
</evidence>
<evidence type="ECO:0000313" key="6">
    <source>
        <dbReference type="Proteomes" id="UP000237068"/>
    </source>
</evidence>
<feature type="repeat" description="WD" evidence="3">
    <location>
        <begin position="263"/>
        <end position="304"/>
    </location>
</feature>
<dbReference type="PANTHER" id="PTHR19848:SF8">
    <property type="entry name" value="F-BOX AND WD REPEAT DOMAIN CONTAINING 7"/>
    <property type="match status" value="1"/>
</dbReference>
<evidence type="ECO:0000256" key="3">
    <source>
        <dbReference type="PROSITE-ProRule" id="PRU00221"/>
    </source>
</evidence>
<dbReference type="InterPro" id="IPR011047">
    <property type="entry name" value="Quinoprotein_ADH-like_sf"/>
</dbReference>